<proteinExistence type="predicted"/>
<evidence type="ECO:0000313" key="3">
    <source>
        <dbReference type="Proteomes" id="UP000037267"/>
    </source>
</evidence>
<evidence type="ECO:0000259" key="1">
    <source>
        <dbReference type="Pfam" id="PF04233"/>
    </source>
</evidence>
<dbReference type="NCBIfam" id="TIGR01641">
    <property type="entry name" value="phageSPP1_gp7"/>
    <property type="match status" value="1"/>
</dbReference>
<sequence length="339" mass="40117">MNNRDYWKKRREQLSNQQFKKIKGLEKKLAREYKKSLKEIEEKIFIFYGRFAKDNKMTYDQAVKQLNSSEYNVWRKSLEEYIKEIESTGDKKVLLELNTLSMKSRISRLEALKGDITKVIFKLFSLEENELTNFLIETGLESYYKTIFEVQKRRRNIGASFTKLSKETVKKVASYPWSGKEFSARIWKHRDHLIDVLKEELTQKIIQGKDVREVSISLSRRMNVSLKNSIGLVQTETAHIHEEMSAKAYEETNVDRYEILATLDTRTSDICRKQDGRVHRLKDRVIGVNYPPFHVNCRTTTVPYFEDDEGTRIAKNKAGKNYHVPASMTYEEWYKEYVK</sequence>
<name>A0A0L0W6S0_GOTPU</name>
<dbReference type="Pfam" id="PF04233">
    <property type="entry name" value="Phage_Mu_F"/>
    <property type="match status" value="1"/>
</dbReference>
<reference evidence="3" key="1">
    <citation type="submission" date="2015-07" db="EMBL/GenBank/DDBJ databases">
        <title>Draft genome sequence of the purine-degrading Gottschalkia purinilyticum DSM 1384 (formerly Clostridium purinilyticum).</title>
        <authorList>
            <person name="Poehlein A."/>
            <person name="Schiel-Bengelsdorf B."/>
            <person name="Bengelsdorf F.R."/>
            <person name="Daniel R."/>
            <person name="Duerre P."/>
        </authorList>
    </citation>
    <scope>NUCLEOTIDE SEQUENCE [LARGE SCALE GENOMIC DNA]</scope>
    <source>
        <strain evidence="3">DSM 1384</strain>
    </source>
</reference>
<dbReference type="Proteomes" id="UP000037267">
    <property type="component" value="Unassembled WGS sequence"/>
</dbReference>
<dbReference type="EMBL" id="LGSS01000022">
    <property type="protein sequence ID" value="KNF07161.1"/>
    <property type="molecule type" value="Genomic_DNA"/>
</dbReference>
<accession>A0A0L0W6S0</accession>
<evidence type="ECO:0000313" key="2">
    <source>
        <dbReference type="EMBL" id="KNF07161.1"/>
    </source>
</evidence>
<dbReference type="OrthoDB" id="9765386at2"/>
<dbReference type="InterPro" id="IPR006528">
    <property type="entry name" value="Phage_head_morphogenesis_dom"/>
</dbReference>
<comment type="caution">
    <text evidence="2">The sequence shown here is derived from an EMBL/GenBank/DDBJ whole genome shotgun (WGS) entry which is preliminary data.</text>
</comment>
<gene>
    <name evidence="2" type="ORF">CLPU_22c00130</name>
</gene>
<organism evidence="2 3">
    <name type="scientific">Gottschalkia purinilytica</name>
    <name type="common">Clostridium purinilyticum</name>
    <dbReference type="NCBI Taxonomy" id="1503"/>
    <lineage>
        <taxon>Bacteria</taxon>
        <taxon>Bacillati</taxon>
        <taxon>Bacillota</taxon>
        <taxon>Tissierellia</taxon>
        <taxon>Tissierellales</taxon>
        <taxon>Gottschalkiaceae</taxon>
        <taxon>Gottschalkia</taxon>
    </lineage>
</organism>
<dbReference type="AlphaFoldDB" id="A0A0L0W6S0"/>
<protein>
    <submittedName>
        <fullName evidence="2">Phage putative head morphogenesis protein, SPP1 gp7 family</fullName>
    </submittedName>
</protein>
<feature type="domain" description="Phage head morphogenesis" evidence="1">
    <location>
        <begin position="197"/>
        <end position="301"/>
    </location>
</feature>
<dbReference type="STRING" id="1503.CLPU_22c00130"/>
<dbReference type="RefSeq" id="WP_050378729.1">
    <property type="nucleotide sequence ID" value="NZ_LGSS01000022.1"/>
</dbReference>
<keyword evidence="3" id="KW-1185">Reference proteome</keyword>